<accession>A0AAW1SR82</accession>
<comment type="subcellular location">
    <subcellularLocation>
        <location evidence="1">Cytoplasm</location>
        <location evidence="1">Cytoskeleton</location>
        <location evidence="1">Cilium axoneme</location>
    </subcellularLocation>
</comment>
<proteinExistence type="predicted"/>
<evidence type="ECO:0000313" key="2">
    <source>
        <dbReference type="EMBL" id="KAK9853082.1"/>
    </source>
</evidence>
<dbReference type="SUPFAM" id="SSF52058">
    <property type="entry name" value="L domain-like"/>
    <property type="match status" value="1"/>
</dbReference>
<dbReference type="AlphaFoldDB" id="A0AAW1SR82"/>
<feature type="non-terminal residue" evidence="2">
    <location>
        <position position="1"/>
    </location>
</feature>
<dbReference type="EMBL" id="JALJOV010001164">
    <property type="protein sequence ID" value="KAK9853082.1"/>
    <property type="molecule type" value="Genomic_DNA"/>
</dbReference>
<dbReference type="GO" id="GO:0005930">
    <property type="term" value="C:axoneme"/>
    <property type="evidence" value="ECO:0007669"/>
    <property type="project" value="UniProtKB-SubCell"/>
</dbReference>
<keyword evidence="3" id="KW-1185">Reference proteome</keyword>
<reference evidence="2 3" key="1">
    <citation type="journal article" date="2024" name="Nat. Commun.">
        <title>Phylogenomics reveals the evolutionary origins of lichenization in chlorophyte algae.</title>
        <authorList>
            <person name="Puginier C."/>
            <person name="Libourel C."/>
            <person name="Otte J."/>
            <person name="Skaloud P."/>
            <person name="Haon M."/>
            <person name="Grisel S."/>
            <person name="Petersen M."/>
            <person name="Berrin J.G."/>
            <person name="Delaux P.M."/>
            <person name="Dal Grande F."/>
            <person name="Keller J."/>
        </authorList>
    </citation>
    <scope>NUCLEOTIDE SEQUENCE [LARGE SCALE GENOMIC DNA]</scope>
    <source>
        <strain evidence="2 3">SAG 2523</strain>
    </source>
</reference>
<evidence type="ECO:0000256" key="1">
    <source>
        <dbReference type="ARBA" id="ARBA00004430"/>
    </source>
</evidence>
<dbReference type="Gene3D" id="3.80.10.10">
    <property type="entry name" value="Ribonuclease Inhibitor"/>
    <property type="match status" value="1"/>
</dbReference>
<dbReference type="Proteomes" id="UP001485043">
    <property type="component" value="Unassembled WGS sequence"/>
</dbReference>
<comment type="caution">
    <text evidence="2">The sequence shown here is derived from an EMBL/GenBank/DDBJ whole genome shotgun (WGS) entry which is preliminary data.</text>
</comment>
<evidence type="ECO:0000313" key="3">
    <source>
        <dbReference type="Proteomes" id="UP001485043"/>
    </source>
</evidence>
<gene>
    <name evidence="2" type="ORF">WJX84_008510</name>
</gene>
<sequence>IRLASPRLKLDGGSCWDPLATLTQLTSLQLYGDILQDGASAIDTHSVMVQTLQLAQLQEISLNTDEQETSIAGAPDHLVPAHNALTSLDLRAPGWTALHIGPDGLKPFRRLQELRLHLPMKELPSELGLLLQLHTLEVTSAVYLRTANDQPMDITAIGSLGDAIQHVAVRHCQLVKVQTSIRALAAKPKLRHVDLTGCTPSACSAGSWVHLTTFLLALTNRPAQGLSSITLLPEFDAPG</sequence>
<name>A0AAW1SR82_9CHLO</name>
<protein>
    <submittedName>
        <fullName evidence="2">Uncharacterized protein</fullName>
    </submittedName>
</protein>
<organism evidence="2 3">
    <name type="scientific">Apatococcus fuscideae</name>
    <dbReference type="NCBI Taxonomy" id="2026836"/>
    <lineage>
        <taxon>Eukaryota</taxon>
        <taxon>Viridiplantae</taxon>
        <taxon>Chlorophyta</taxon>
        <taxon>core chlorophytes</taxon>
        <taxon>Trebouxiophyceae</taxon>
        <taxon>Chlorellales</taxon>
        <taxon>Chlorellaceae</taxon>
        <taxon>Apatococcus</taxon>
    </lineage>
</organism>
<dbReference type="InterPro" id="IPR032675">
    <property type="entry name" value="LRR_dom_sf"/>
</dbReference>